<protein>
    <submittedName>
        <fullName evidence="1">Uncharacterized protein</fullName>
    </submittedName>
</protein>
<dbReference type="EMBL" id="JAEVFJ010000045">
    <property type="protein sequence ID" value="KAH8084882.1"/>
    <property type="molecule type" value="Genomic_DNA"/>
</dbReference>
<keyword evidence="2" id="KW-1185">Reference proteome</keyword>
<evidence type="ECO:0000313" key="1">
    <source>
        <dbReference type="EMBL" id="KAH8084882.1"/>
    </source>
</evidence>
<dbReference type="Proteomes" id="UP000813824">
    <property type="component" value="Unassembled WGS sequence"/>
</dbReference>
<evidence type="ECO:0000313" key="2">
    <source>
        <dbReference type="Proteomes" id="UP000813824"/>
    </source>
</evidence>
<name>A0A8K0UHN6_9AGAR</name>
<organism evidence="1 2">
    <name type="scientific">Cristinia sonorae</name>
    <dbReference type="NCBI Taxonomy" id="1940300"/>
    <lineage>
        <taxon>Eukaryota</taxon>
        <taxon>Fungi</taxon>
        <taxon>Dikarya</taxon>
        <taxon>Basidiomycota</taxon>
        <taxon>Agaricomycotina</taxon>
        <taxon>Agaricomycetes</taxon>
        <taxon>Agaricomycetidae</taxon>
        <taxon>Agaricales</taxon>
        <taxon>Pleurotineae</taxon>
        <taxon>Stephanosporaceae</taxon>
        <taxon>Cristinia</taxon>
    </lineage>
</organism>
<accession>A0A8K0UHN6</accession>
<gene>
    <name evidence="1" type="ORF">BXZ70DRAFT_564876</name>
</gene>
<sequence>MEPRPSLLPVLMNAQCTDLRKTYIRSFPFALLLCLELKGVGSMRMVDLCVRNRRVVIEFLPFSHEFNPGKHLRCKRVHQRQGGHNAQFATPLGRKAQDKSSPVGTESLHRYRSIHHLSTEQHYDTPHRSPQPIYTGPHCGSCLLDTNALQSIGISQPQTSTAGHVVMTTSKLRLDLASWPVVVIRRTIGSLGPFPGGSCSVSVFHDTVSIRVGMVVCRWQAARSPTLPFSRPSTFRL</sequence>
<proteinExistence type="predicted"/>
<comment type="caution">
    <text evidence="1">The sequence shown here is derived from an EMBL/GenBank/DDBJ whole genome shotgun (WGS) entry which is preliminary data.</text>
</comment>
<reference evidence="1" key="1">
    <citation type="journal article" date="2021" name="New Phytol.">
        <title>Evolutionary innovations through gain and loss of genes in the ectomycorrhizal Boletales.</title>
        <authorList>
            <person name="Wu G."/>
            <person name="Miyauchi S."/>
            <person name="Morin E."/>
            <person name="Kuo A."/>
            <person name="Drula E."/>
            <person name="Varga T."/>
            <person name="Kohler A."/>
            <person name="Feng B."/>
            <person name="Cao Y."/>
            <person name="Lipzen A."/>
            <person name="Daum C."/>
            <person name="Hundley H."/>
            <person name="Pangilinan J."/>
            <person name="Johnson J."/>
            <person name="Barry K."/>
            <person name="LaButti K."/>
            <person name="Ng V."/>
            <person name="Ahrendt S."/>
            <person name="Min B."/>
            <person name="Choi I.G."/>
            <person name="Park H."/>
            <person name="Plett J.M."/>
            <person name="Magnuson J."/>
            <person name="Spatafora J.W."/>
            <person name="Nagy L.G."/>
            <person name="Henrissat B."/>
            <person name="Grigoriev I.V."/>
            <person name="Yang Z.L."/>
            <person name="Xu J."/>
            <person name="Martin F.M."/>
        </authorList>
    </citation>
    <scope>NUCLEOTIDE SEQUENCE</scope>
    <source>
        <strain evidence="1">KKN 215</strain>
    </source>
</reference>
<dbReference type="AlphaFoldDB" id="A0A8K0UHN6"/>